<dbReference type="OrthoDB" id="9806494at2"/>
<keyword evidence="2" id="KW-1185">Reference proteome</keyword>
<gene>
    <name evidence="1" type="ORF">SAMN05421636_10167</name>
</gene>
<dbReference type="AlphaFoldDB" id="A0A1G6VU39"/>
<evidence type="ECO:0000313" key="2">
    <source>
        <dbReference type="Proteomes" id="UP000199109"/>
    </source>
</evidence>
<dbReference type="PANTHER" id="PTHR36439:SF1">
    <property type="entry name" value="DUF1697 DOMAIN-CONTAINING PROTEIN"/>
    <property type="match status" value="1"/>
</dbReference>
<sequence length="180" mass="20994">MNTFIALLRGINVSGQKKLPMADLRSMLEKMDFKDTSTYIQSGNAVFSSHKNDTHALEDEIRRHIQRTFGFDVPVLVKSKADFEKIFRKNPFKDAEALEKNQVYFILLKNTPDKEKRIALQKEIYKTEKFAIEDDCVYLLCENGYGKAKFNNNLVERKLKVKATTRNYRTMARLWEMAGK</sequence>
<name>A0A1G6VU39_9FLAO</name>
<evidence type="ECO:0000313" key="1">
    <source>
        <dbReference type="EMBL" id="SDD57078.1"/>
    </source>
</evidence>
<dbReference type="Proteomes" id="UP000199109">
    <property type="component" value="Unassembled WGS sequence"/>
</dbReference>
<dbReference type="Gene3D" id="3.30.70.1280">
    <property type="entry name" value="SP0830-like domains"/>
    <property type="match status" value="1"/>
</dbReference>
<dbReference type="SUPFAM" id="SSF160379">
    <property type="entry name" value="SP0830-like"/>
    <property type="match status" value="1"/>
</dbReference>
<dbReference type="PIRSF" id="PIRSF008502">
    <property type="entry name" value="UCP008502"/>
    <property type="match status" value="1"/>
</dbReference>
<dbReference type="RefSeq" id="WP_091864605.1">
    <property type="nucleotide sequence ID" value="NZ_FNAO01000001.1"/>
</dbReference>
<dbReference type="STRING" id="641691.SAMN05421636_10167"/>
<accession>A0A1G6VU39</accession>
<dbReference type="InterPro" id="IPR012545">
    <property type="entry name" value="DUF1697"/>
</dbReference>
<dbReference type="PANTHER" id="PTHR36439">
    <property type="entry name" value="BLL4334 PROTEIN"/>
    <property type="match status" value="1"/>
</dbReference>
<proteinExistence type="predicted"/>
<organism evidence="1 2">
    <name type="scientific">Pricia antarctica</name>
    <dbReference type="NCBI Taxonomy" id="641691"/>
    <lineage>
        <taxon>Bacteria</taxon>
        <taxon>Pseudomonadati</taxon>
        <taxon>Bacteroidota</taxon>
        <taxon>Flavobacteriia</taxon>
        <taxon>Flavobacteriales</taxon>
        <taxon>Flavobacteriaceae</taxon>
        <taxon>Pricia</taxon>
    </lineage>
</organism>
<dbReference type="Pfam" id="PF08002">
    <property type="entry name" value="DUF1697"/>
    <property type="match status" value="1"/>
</dbReference>
<protein>
    <submittedName>
        <fullName evidence="1">Uncharacterized conserved protein, DUF1697 family</fullName>
    </submittedName>
</protein>
<reference evidence="1 2" key="1">
    <citation type="submission" date="2016-10" db="EMBL/GenBank/DDBJ databases">
        <authorList>
            <person name="de Groot N.N."/>
        </authorList>
    </citation>
    <scope>NUCLEOTIDE SEQUENCE [LARGE SCALE GENOMIC DNA]</scope>
    <source>
        <strain evidence="1 2">DSM 23421</strain>
    </source>
</reference>
<dbReference type="EMBL" id="FNAO01000001">
    <property type="protein sequence ID" value="SDD57078.1"/>
    <property type="molecule type" value="Genomic_DNA"/>
</dbReference>